<reference evidence="11 12" key="1">
    <citation type="submission" date="2018-10" db="EMBL/GenBank/DDBJ databases">
        <title>Genome sequencing of Mucilaginibacter sp. HYN0043.</title>
        <authorList>
            <person name="Kim M."/>
            <person name="Yi H."/>
        </authorList>
    </citation>
    <scope>NUCLEOTIDE SEQUENCE [LARGE SCALE GENOMIC DNA]</scope>
    <source>
        <strain evidence="11 12">HYN0043</strain>
    </source>
</reference>
<organism evidence="11 12">
    <name type="scientific">Mucilaginibacter celer</name>
    <dbReference type="NCBI Taxonomy" id="2305508"/>
    <lineage>
        <taxon>Bacteria</taxon>
        <taxon>Pseudomonadati</taxon>
        <taxon>Bacteroidota</taxon>
        <taxon>Sphingobacteriia</taxon>
        <taxon>Sphingobacteriales</taxon>
        <taxon>Sphingobacteriaceae</taxon>
        <taxon>Mucilaginibacter</taxon>
    </lineage>
</organism>
<dbReference type="RefSeq" id="WP_119407575.1">
    <property type="nucleotide sequence ID" value="NZ_CP032869.1"/>
</dbReference>
<feature type="domain" description="TonB-dependent receptor plug" evidence="10">
    <location>
        <begin position="114"/>
        <end position="228"/>
    </location>
</feature>
<evidence type="ECO:0000313" key="11">
    <source>
        <dbReference type="EMBL" id="AYL93853.1"/>
    </source>
</evidence>
<dbReference type="FunFam" id="2.60.40.1120:FF:000003">
    <property type="entry name" value="Outer membrane protein Omp121"/>
    <property type="match status" value="1"/>
</dbReference>
<keyword evidence="4 8" id="KW-0812">Transmembrane</keyword>
<keyword evidence="3 8" id="KW-1134">Transmembrane beta strand</keyword>
<evidence type="ECO:0000256" key="1">
    <source>
        <dbReference type="ARBA" id="ARBA00004571"/>
    </source>
</evidence>
<comment type="similarity">
    <text evidence="8">Belongs to the TonB-dependent receptor family.</text>
</comment>
<keyword evidence="6 8" id="KW-0472">Membrane</keyword>
<evidence type="ECO:0000256" key="9">
    <source>
        <dbReference type="SAM" id="SignalP"/>
    </source>
</evidence>
<sequence>MKKILLMLLAWCLSVPLFAQDIPITGKVIDQTGEPLIGASVKVKGSSQGVVTDTKGAFALKVSDPKATLTVSYIGYNTTDVDLKNNRTITITLTARQGSLEEVVVVAYGTQKRANLTGAVSTVVAKDIVKNSNNDVTNTLTGRAPGVRVAQLSSQPGKFDSQIDIRGFSYVDPNDVEGNQQGGPLFIIDGVQRDKSGFDHLDPNEIESVSVLKDATAAIYGVKAANGVILVTTKKGKQGTTQVSYTMHLGKQFITKYPELSSAYQYATLFDEQQINNFISGNQQITPPQFTPQQIEDFRTGKTPSTDFLKAILDNSTSQQQHNITVSGGNEKLRFFVSGGYFNEGGLLKTDIEYGKKYNFRTAVDGQLGKGLTFGINLGLNNVMSKSPNVAVWALMKNAWSISPTQSLYSNGDTRYLNQFYNQPNDNPLGQISEDLAGYNKTNDKALTSTFTLNYELPFVEGLSVKGLFAYDNSYSFNRSFRKQFYQYQYDNTTQLQTAFSHQGPSQLNEYFGQGITNDLQLSMNYNHRFGKSNVSGLLIYEQIYRQGNSNNAQTQFVIDAIDQLSAGNRATDVVGSGYSQSGNRSYAGKFNYDYAGKYLAEFGFREDGSSYFPSKSRWGFFPYGSVGWRISEESFIKDKLKFVDNIKLRATYGKEGDDQAAANTFAYLTGYIYPSSGSGSLAGSVFGPGFVKGVDFKNAANANITWYTSTQTDIGLDFSLWNGKLTFEGDVFRRERSGLLGSPISNIPGTYGVNLPQVNLNGDRTQGFEIVLGHRSKIGAVDFSVSGNMSYARTQNRYVEQTPASSDADNYRNKNAYRYNDIVWGYKVAGQFQNFQQIYAAPIQDGAGNRSLLPGDLNYVDLNGDGIIDGKDQTVIARNGGKPAIYFGANFELGYKGFDFSMLVQGATMYSVSYLDQLSRPFYFQYANPVAIYADRWHRQDIFDPNSPWVPGRFPSTGQRQNYKDGVPNSFSTFDASYVRIKSIELGYTFSKMLLSKIGISRFRVFANAYNLYTFTGKGLDFIDPESSGTRLYSYSYPITLNVNAGVQATF</sequence>
<dbReference type="PROSITE" id="PS52016">
    <property type="entry name" value="TONB_DEPENDENT_REC_3"/>
    <property type="match status" value="1"/>
</dbReference>
<evidence type="ECO:0000256" key="2">
    <source>
        <dbReference type="ARBA" id="ARBA00022448"/>
    </source>
</evidence>
<keyword evidence="7 8" id="KW-0998">Cell outer membrane</keyword>
<keyword evidence="12" id="KW-1185">Reference proteome</keyword>
<dbReference type="InterPro" id="IPR023997">
    <property type="entry name" value="TonB-dep_OMP_SusC/RagA_CS"/>
</dbReference>
<dbReference type="SUPFAM" id="SSF56935">
    <property type="entry name" value="Porins"/>
    <property type="match status" value="1"/>
</dbReference>
<dbReference type="Gene3D" id="2.60.40.1120">
    <property type="entry name" value="Carboxypeptidase-like, regulatory domain"/>
    <property type="match status" value="1"/>
</dbReference>
<dbReference type="GO" id="GO:0015344">
    <property type="term" value="F:siderophore uptake transmembrane transporter activity"/>
    <property type="evidence" value="ECO:0007669"/>
    <property type="project" value="TreeGrafter"/>
</dbReference>
<accession>A0A494VR93</accession>
<dbReference type="AlphaFoldDB" id="A0A494VR93"/>
<dbReference type="Proteomes" id="UP000270046">
    <property type="component" value="Chromosome"/>
</dbReference>
<dbReference type="InterPro" id="IPR023996">
    <property type="entry name" value="TonB-dep_OMP_SusC/RagA"/>
</dbReference>
<evidence type="ECO:0000313" key="12">
    <source>
        <dbReference type="Proteomes" id="UP000270046"/>
    </source>
</evidence>
<dbReference type="Pfam" id="PF13715">
    <property type="entry name" value="CarbopepD_reg_2"/>
    <property type="match status" value="1"/>
</dbReference>
<evidence type="ECO:0000256" key="4">
    <source>
        <dbReference type="ARBA" id="ARBA00022692"/>
    </source>
</evidence>
<dbReference type="Pfam" id="PF07715">
    <property type="entry name" value="Plug"/>
    <property type="match status" value="1"/>
</dbReference>
<dbReference type="InterPro" id="IPR036942">
    <property type="entry name" value="Beta-barrel_TonB_sf"/>
</dbReference>
<dbReference type="InterPro" id="IPR008969">
    <property type="entry name" value="CarboxyPept-like_regulatory"/>
</dbReference>
<dbReference type="NCBIfam" id="TIGR04056">
    <property type="entry name" value="OMP_RagA_SusC"/>
    <property type="match status" value="1"/>
</dbReference>
<feature type="chain" id="PRO_5019799863" evidence="9">
    <location>
        <begin position="20"/>
        <end position="1052"/>
    </location>
</feature>
<dbReference type="GO" id="GO:0044718">
    <property type="term" value="P:siderophore transmembrane transport"/>
    <property type="evidence" value="ECO:0007669"/>
    <property type="project" value="TreeGrafter"/>
</dbReference>
<evidence type="ECO:0000256" key="3">
    <source>
        <dbReference type="ARBA" id="ARBA00022452"/>
    </source>
</evidence>
<dbReference type="Gene3D" id="2.40.170.20">
    <property type="entry name" value="TonB-dependent receptor, beta-barrel domain"/>
    <property type="match status" value="1"/>
</dbReference>
<dbReference type="InterPro" id="IPR039426">
    <property type="entry name" value="TonB-dep_rcpt-like"/>
</dbReference>
<dbReference type="Gene3D" id="2.170.130.10">
    <property type="entry name" value="TonB-dependent receptor, plug domain"/>
    <property type="match status" value="1"/>
</dbReference>
<proteinExistence type="inferred from homology"/>
<dbReference type="KEGG" id="muh:HYN43_000435"/>
<dbReference type="NCBIfam" id="TIGR04057">
    <property type="entry name" value="SusC_RagA_signa"/>
    <property type="match status" value="1"/>
</dbReference>
<dbReference type="InterPro" id="IPR037066">
    <property type="entry name" value="Plug_dom_sf"/>
</dbReference>
<evidence type="ECO:0000259" key="10">
    <source>
        <dbReference type="Pfam" id="PF07715"/>
    </source>
</evidence>
<evidence type="ECO:0000256" key="5">
    <source>
        <dbReference type="ARBA" id="ARBA00022729"/>
    </source>
</evidence>
<keyword evidence="5 9" id="KW-0732">Signal</keyword>
<dbReference type="EMBL" id="CP032869">
    <property type="protein sequence ID" value="AYL93853.1"/>
    <property type="molecule type" value="Genomic_DNA"/>
</dbReference>
<dbReference type="OrthoDB" id="9768177at2"/>
<protein>
    <submittedName>
        <fullName evidence="11">SusC/RagA family TonB-linked outer membrane protein</fullName>
    </submittedName>
</protein>
<evidence type="ECO:0000256" key="8">
    <source>
        <dbReference type="PROSITE-ProRule" id="PRU01360"/>
    </source>
</evidence>
<name>A0A494VR93_9SPHI</name>
<dbReference type="PANTHER" id="PTHR30069">
    <property type="entry name" value="TONB-DEPENDENT OUTER MEMBRANE RECEPTOR"/>
    <property type="match status" value="1"/>
</dbReference>
<comment type="subcellular location">
    <subcellularLocation>
        <location evidence="1 8">Cell outer membrane</location>
        <topology evidence="1 8">Multi-pass membrane protein</topology>
    </subcellularLocation>
</comment>
<evidence type="ECO:0000256" key="7">
    <source>
        <dbReference type="ARBA" id="ARBA00023237"/>
    </source>
</evidence>
<dbReference type="InterPro" id="IPR012910">
    <property type="entry name" value="Plug_dom"/>
</dbReference>
<feature type="signal peptide" evidence="9">
    <location>
        <begin position="1"/>
        <end position="19"/>
    </location>
</feature>
<dbReference type="PANTHER" id="PTHR30069:SF29">
    <property type="entry name" value="HEMOGLOBIN AND HEMOGLOBIN-HAPTOGLOBIN-BINDING PROTEIN 1-RELATED"/>
    <property type="match status" value="1"/>
</dbReference>
<keyword evidence="2 8" id="KW-0813">Transport</keyword>
<gene>
    <name evidence="11" type="ORF">HYN43_000435</name>
</gene>
<evidence type="ECO:0000256" key="6">
    <source>
        <dbReference type="ARBA" id="ARBA00023136"/>
    </source>
</evidence>
<dbReference type="GO" id="GO:0009279">
    <property type="term" value="C:cell outer membrane"/>
    <property type="evidence" value="ECO:0007669"/>
    <property type="project" value="UniProtKB-SubCell"/>
</dbReference>
<dbReference type="SUPFAM" id="SSF49464">
    <property type="entry name" value="Carboxypeptidase regulatory domain-like"/>
    <property type="match status" value="1"/>
</dbReference>